<protein>
    <submittedName>
        <fullName evidence="1">Uncharacterized protein</fullName>
    </submittedName>
</protein>
<proteinExistence type="predicted"/>
<sequence length="76" mass="8767">MPFLTDNALGRRKQKAKKMELGKSPVLFLCLQNSKSYHGSPNNARLNSLRLANIILFDFLKNIDFSDFELENYAFL</sequence>
<evidence type="ECO:0000313" key="1">
    <source>
        <dbReference type="EMBL" id="OEG69744.1"/>
    </source>
</evidence>
<dbReference type="EMBL" id="LNVX01000575">
    <property type="protein sequence ID" value="OEG69744.1"/>
    <property type="molecule type" value="Genomic_DNA"/>
</dbReference>
<comment type="caution">
    <text evidence="1">The sequence shown here is derived from an EMBL/GenBank/DDBJ whole genome shotgun (WGS) entry which is preliminary data.</text>
</comment>
<organism evidence="1 2">
    <name type="scientific">Endomicrobium trichonymphae</name>
    <dbReference type="NCBI Taxonomy" id="1408204"/>
    <lineage>
        <taxon>Bacteria</taxon>
        <taxon>Pseudomonadati</taxon>
        <taxon>Elusimicrobiota</taxon>
        <taxon>Endomicrobiia</taxon>
        <taxon>Endomicrobiales</taxon>
        <taxon>Endomicrobiaceae</taxon>
        <taxon>Candidatus Endomicrobiellum</taxon>
    </lineage>
</organism>
<name>A0A1E5IH53_ENDTX</name>
<dbReference type="Proteomes" id="UP000095237">
    <property type="component" value="Unassembled WGS sequence"/>
</dbReference>
<dbReference type="AlphaFoldDB" id="A0A1E5IH53"/>
<accession>A0A1E5IH53</accession>
<keyword evidence="2" id="KW-1185">Reference proteome</keyword>
<gene>
    <name evidence="1" type="ORF">ATZ36_07700</name>
</gene>
<evidence type="ECO:0000313" key="2">
    <source>
        <dbReference type="Proteomes" id="UP000095237"/>
    </source>
</evidence>
<reference evidence="1 2" key="1">
    <citation type="submission" date="2015-11" db="EMBL/GenBank/DDBJ databases">
        <title>Evidence for parallel genomic evolution in an endosymbiosis of termite gut flagellates.</title>
        <authorList>
            <person name="Zheng H."/>
        </authorList>
    </citation>
    <scope>NUCLEOTIDE SEQUENCE [LARGE SCALE GENOMIC DNA]</scope>
    <source>
        <strain evidence="1 2">CET450</strain>
    </source>
</reference>